<evidence type="ECO:0000313" key="2">
    <source>
        <dbReference type="Proteomes" id="UP000019700"/>
    </source>
</evidence>
<gene>
    <name evidence="1" type="ORF">ISF9_068</name>
</gene>
<name>W8NWN5_9CAUD</name>
<dbReference type="KEGG" id="vg:18938379"/>
<organism evidence="1 2">
    <name type="scientific">Microbacterium phage vB_MoxS-ISF9</name>
    <dbReference type="NCBI Taxonomy" id="1458670"/>
    <lineage>
        <taxon>Viruses</taxon>
        <taxon>Duplodnaviria</taxon>
        <taxon>Heunggongvirae</taxon>
        <taxon>Uroviricota</taxon>
        <taxon>Caudoviricetes</taxon>
        <taxon>Farahnazvirus</taxon>
        <taxon>Farahnazvirus ISF9</taxon>
    </lineage>
</organism>
<protein>
    <submittedName>
        <fullName evidence="1">Uncharacterized protein</fullName>
    </submittedName>
</protein>
<dbReference type="RefSeq" id="YP_009021513.1">
    <property type="nucleotide sequence ID" value="NC_023859.1"/>
</dbReference>
<accession>W8NWN5</accession>
<dbReference type="GeneID" id="18938379"/>
<proteinExistence type="predicted"/>
<sequence>MRGFGAQIAAHGRVAHLHCDLCTRLEQIQADSESFLRAYGMTSDDMLDGV</sequence>
<keyword evidence="2" id="KW-1185">Reference proteome</keyword>
<reference evidence="1 2" key="1">
    <citation type="journal article" date="2014" name="Arch. Virol.">
        <title>Complete genome sequence of a novel phage, vB_MoxS-ISF9, infecting methylotrophic Microbacterium: first report of a virulent Microbacterium phage.</title>
        <authorList>
            <person name="Zamani I."/>
            <person name="Bouzari M."/>
            <person name="Emtiazi G."/>
            <person name="Ghasemi S.M."/>
            <person name="Chang H.I."/>
        </authorList>
    </citation>
    <scope>NUCLEOTIDE SEQUENCE [LARGE SCALE GENOMIC DNA]</scope>
</reference>
<dbReference type="Proteomes" id="UP000019700">
    <property type="component" value="Genome"/>
</dbReference>
<evidence type="ECO:0000313" key="1">
    <source>
        <dbReference type="EMBL" id="AHL18538.1"/>
    </source>
</evidence>
<dbReference type="EMBL" id="KJ173786">
    <property type="protein sequence ID" value="AHL18538.1"/>
    <property type="molecule type" value="Genomic_DNA"/>
</dbReference>